<accession>A0ABN7E7R8</accession>
<name>A0ABN7E7R8_SPIIN</name>
<protein>
    <submittedName>
        <fullName evidence="1">Uncharacterized protein</fullName>
    </submittedName>
</protein>
<keyword evidence="2" id="KW-1185">Reference proteome</keyword>
<gene>
    <name evidence="1" type="ORF">SI7747_UN016790</name>
</gene>
<proteinExistence type="predicted"/>
<comment type="caution">
    <text evidence="1">The sequence shown here is derived from an EMBL/GenBank/DDBJ whole genome shotgun (WGS) entry which is preliminary data.</text>
</comment>
<organism evidence="1 2">
    <name type="scientific">Spirodela intermedia</name>
    <name type="common">Intermediate duckweed</name>
    <dbReference type="NCBI Taxonomy" id="51605"/>
    <lineage>
        <taxon>Eukaryota</taxon>
        <taxon>Viridiplantae</taxon>
        <taxon>Streptophyta</taxon>
        <taxon>Embryophyta</taxon>
        <taxon>Tracheophyta</taxon>
        <taxon>Spermatophyta</taxon>
        <taxon>Magnoliopsida</taxon>
        <taxon>Liliopsida</taxon>
        <taxon>Araceae</taxon>
        <taxon>Lemnoideae</taxon>
        <taxon>Spirodela</taxon>
    </lineage>
</organism>
<dbReference type="EMBL" id="CACRZD030000031">
    <property type="protein sequence ID" value="CAA6673908.1"/>
    <property type="molecule type" value="Genomic_DNA"/>
</dbReference>
<sequence>MSLNETCPLYVTREISEMARGCRHVLPGEPGPLHRARGGDVQRHVCRAYQCTESTVWTVKEGTLATGGTVSQSIGPHYSRSAYKIRSCPCSVDVPRAACLMGCLEGGSLPNAVNFVSADKWGAVIGSKAY</sequence>
<dbReference type="Proteomes" id="UP001189122">
    <property type="component" value="Unassembled WGS sequence"/>
</dbReference>
<dbReference type="SUPFAM" id="SSF50386">
    <property type="entry name" value="STI-like"/>
    <property type="match status" value="1"/>
</dbReference>
<evidence type="ECO:0000313" key="2">
    <source>
        <dbReference type="Proteomes" id="UP001189122"/>
    </source>
</evidence>
<reference evidence="2" key="1">
    <citation type="journal article" date="2020" name="Sci. Rep.">
        <title>Chromosome-scale genome assembly for the duckweed Spirodela intermedia, integrating cytogenetic maps, PacBio and Oxford Nanopore libraries.</title>
        <authorList>
            <person name="Hoang P.T.N."/>
            <person name="Fiebig A."/>
            <person name="Novak P."/>
            <person name="Macas J."/>
            <person name="Cao H.X."/>
            <person name="Stepanenko A."/>
            <person name="Chen G."/>
            <person name="Borisjuk N."/>
            <person name="Scholz U."/>
            <person name="Schubert I."/>
        </authorList>
    </citation>
    <scope>NUCLEOTIDE SEQUENCE [LARGE SCALE GENOMIC DNA]</scope>
</reference>
<evidence type="ECO:0000313" key="1">
    <source>
        <dbReference type="EMBL" id="CAA6673908.1"/>
    </source>
</evidence>
<dbReference type="InterPro" id="IPR011065">
    <property type="entry name" value="Kunitz_inhibitor_STI-like_sf"/>
</dbReference>